<dbReference type="SMART" id="SM00584">
    <property type="entry name" value="TLDc"/>
    <property type="match status" value="1"/>
</dbReference>
<dbReference type="InterPro" id="IPR006571">
    <property type="entry name" value="TLDc_dom"/>
</dbReference>
<evidence type="ECO:0000313" key="3">
    <source>
        <dbReference type="Proteomes" id="UP001162029"/>
    </source>
</evidence>
<keyword evidence="3" id="KW-1185">Reference proteome</keyword>
<gene>
    <name evidence="2" type="ORF">PDE001_LOCUS10618</name>
</gene>
<dbReference type="PROSITE" id="PS51886">
    <property type="entry name" value="TLDC"/>
    <property type="match status" value="1"/>
</dbReference>
<proteinExistence type="predicted"/>
<dbReference type="PANTHER" id="PTHR23354:SF108">
    <property type="entry name" value="RE10231P"/>
    <property type="match status" value="1"/>
</dbReference>
<evidence type="ECO:0000259" key="1">
    <source>
        <dbReference type="PROSITE" id="PS51886"/>
    </source>
</evidence>
<dbReference type="Proteomes" id="UP001162029">
    <property type="component" value="Unassembled WGS sequence"/>
</dbReference>
<reference evidence="2" key="1">
    <citation type="submission" date="2022-12" db="EMBL/GenBank/DDBJ databases">
        <authorList>
            <person name="Webb A."/>
        </authorList>
    </citation>
    <scope>NUCLEOTIDE SEQUENCE</scope>
    <source>
        <strain evidence="2">Pd1</strain>
    </source>
</reference>
<sequence length="478" mass="52959">MGNSKSSTARVEWKGPFSDEEYECLKAKFNETIALVSSEAAASANLQRWLELPLLAAAPKELTASCRRLGSAFYLFCLQTEESEESNGKLQMKNFAQGGERPISGSLRVLVNVSFFRIFSLSPLYAVAQCVRASPQSICQSLFRLFAENVQATAMTEQELGQMLFACLLMADGEEVEDAGRVAHVANALARAVMPPVAGSTHATSDDFVRWIGAQFPLLYTIFMSWMARKSFESLTKSSYEMPRLSHRSAILARSHFVALSTVTTSMQTSLSRLYTSLQDGLSFNRLSYHILGYSGPTLTVIQDAEGAVFGMFCDTEWKESSRYYGGNGCFLFRMEPEINIYRVSASGSNENYMYLNSKGFALPRGLGIGGSTKKFRLFLSEDLDEHSYTTSQCLSFEPGRLSSSEQFMVGAIEVWGCGGAQGELDQKAHRQETANLINRARKVDKAQFAGNDFDKQMFLGKTFGHGTDRARVTDDEH</sequence>
<feature type="domain" description="TLDc" evidence="1">
    <location>
        <begin position="244"/>
        <end position="419"/>
    </location>
</feature>
<dbReference type="Pfam" id="PF07534">
    <property type="entry name" value="TLD"/>
    <property type="match status" value="1"/>
</dbReference>
<accession>A0AAV0VFN6</accession>
<comment type="caution">
    <text evidence="2">The sequence shown here is derived from an EMBL/GenBank/DDBJ whole genome shotgun (WGS) entry which is preliminary data.</text>
</comment>
<dbReference type="AlphaFoldDB" id="A0AAV0VFN6"/>
<protein>
    <recommendedName>
        <fullName evidence="1">TLDc domain-containing protein</fullName>
    </recommendedName>
</protein>
<dbReference type="PANTHER" id="PTHR23354">
    <property type="entry name" value="NUCLEOLAR PROTEIN 7/ESTROGEN RECEPTOR COACTIVATOR-RELATED"/>
    <property type="match status" value="1"/>
</dbReference>
<organism evidence="2 3">
    <name type="scientific">Peronospora destructor</name>
    <dbReference type="NCBI Taxonomy" id="86335"/>
    <lineage>
        <taxon>Eukaryota</taxon>
        <taxon>Sar</taxon>
        <taxon>Stramenopiles</taxon>
        <taxon>Oomycota</taxon>
        <taxon>Peronosporomycetes</taxon>
        <taxon>Peronosporales</taxon>
        <taxon>Peronosporaceae</taxon>
        <taxon>Peronospora</taxon>
    </lineage>
</organism>
<dbReference type="EMBL" id="CANTFM010002289">
    <property type="protein sequence ID" value="CAI5745554.1"/>
    <property type="molecule type" value="Genomic_DNA"/>
</dbReference>
<name>A0AAV0VFN6_9STRA</name>
<evidence type="ECO:0000313" key="2">
    <source>
        <dbReference type="EMBL" id="CAI5745554.1"/>
    </source>
</evidence>